<dbReference type="EMBL" id="LFYR01002138">
    <property type="protein sequence ID" value="KMZ56782.1"/>
    <property type="molecule type" value="Genomic_DNA"/>
</dbReference>
<accession>A0A0K9NL28</accession>
<gene>
    <name evidence="1" type="ORF">ZOSMA_91G00480</name>
</gene>
<dbReference type="OrthoDB" id="1847229at2759"/>
<comment type="caution">
    <text evidence="1">The sequence shown here is derived from an EMBL/GenBank/DDBJ whole genome shotgun (WGS) entry which is preliminary data.</text>
</comment>
<proteinExistence type="predicted"/>
<evidence type="ECO:0000313" key="1">
    <source>
        <dbReference type="EMBL" id="KMZ56782.1"/>
    </source>
</evidence>
<name>A0A0K9NL28_ZOSMR</name>
<keyword evidence="2" id="KW-1185">Reference proteome</keyword>
<organism evidence="1 2">
    <name type="scientific">Zostera marina</name>
    <name type="common">Eelgrass</name>
    <dbReference type="NCBI Taxonomy" id="29655"/>
    <lineage>
        <taxon>Eukaryota</taxon>
        <taxon>Viridiplantae</taxon>
        <taxon>Streptophyta</taxon>
        <taxon>Embryophyta</taxon>
        <taxon>Tracheophyta</taxon>
        <taxon>Spermatophyta</taxon>
        <taxon>Magnoliopsida</taxon>
        <taxon>Liliopsida</taxon>
        <taxon>Zosteraceae</taxon>
        <taxon>Zostera</taxon>
    </lineage>
</organism>
<dbReference type="PANTHER" id="PTHR36368:SF1">
    <property type="entry name" value="ATP-DEPENDENT CASEINOLYTIC PROTEASE_CROTONASE FAMILY PROTEIN"/>
    <property type="match status" value="1"/>
</dbReference>
<evidence type="ECO:0000313" key="2">
    <source>
        <dbReference type="Proteomes" id="UP000036987"/>
    </source>
</evidence>
<protein>
    <submittedName>
        <fullName evidence="1">Uncharacterized protein</fullName>
    </submittedName>
</protein>
<dbReference type="OMA" id="FENECST"/>
<dbReference type="AlphaFoldDB" id="A0A0K9NL28"/>
<dbReference type="Proteomes" id="UP000036987">
    <property type="component" value="Unassembled WGS sequence"/>
</dbReference>
<reference evidence="2" key="1">
    <citation type="journal article" date="2016" name="Nature">
        <title>The genome of the seagrass Zostera marina reveals angiosperm adaptation to the sea.</title>
        <authorList>
            <person name="Olsen J.L."/>
            <person name="Rouze P."/>
            <person name="Verhelst B."/>
            <person name="Lin Y.-C."/>
            <person name="Bayer T."/>
            <person name="Collen J."/>
            <person name="Dattolo E."/>
            <person name="De Paoli E."/>
            <person name="Dittami S."/>
            <person name="Maumus F."/>
            <person name="Michel G."/>
            <person name="Kersting A."/>
            <person name="Lauritano C."/>
            <person name="Lohaus R."/>
            <person name="Toepel M."/>
            <person name="Tonon T."/>
            <person name="Vanneste K."/>
            <person name="Amirebrahimi M."/>
            <person name="Brakel J."/>
            <person name="Bostroem C."/>
            <person name="Chovatia M."/>
            <person name="Grimwood J."/>
            <person name="Jenkins J.W."/>
            <person name="Jueterbock A."/>
            <person name="Mraz A."/>
            <person name="Stam W.T."/>
            <person name="Tice H."/>
            <person name="Bornberg-Bauer E."/>
            <person name="Green P.J."/>
            <person name="Pearson G.A."/>
            <person name="Procaccini G."/>
            <person name="Duarte C.M."/>
            <person name="Schmutz J."/>
            <person name="Reusch T.B.H."/>
            <person name="Van de Peer Y."/>
        </authorList>
    </citation>
    <scope>NUCLEOTIDE SEQUENCE [LARGE SCALE GENOMIC DNA]</scope>
    <source>
        <strain evidence="2">cv. Finnish</strain>
    </source>
</reference>
<dbReference type="PANTHER" id="PTHR36368">
    <property type="entry name" value="ATP-DEPENDENT CASEINOLYTIC PROTEASE/CROTONASE FAMILY PROTEIN"/>
    <property type="match status" value="1"/>
</dbReference>
<sequence>MLFSLSITEPPDVRNWFSSYEYETPSQDETSFLHIESCAREKGYGDDDQTNARFLVVKEKGFVGTGDSHVNFSPQNKSDEFDERKSSKLCNFQLFEDEKDEKVPQQKFEGDDYNKETSFIVNDSIRRMSSLRNVKGGYSEDKLSIHGSCIAAANICRSLEENCNDKGGWISTKNTRDLPGNEKESRKETCRTKTLDIVESDLKRSSSLGKRDAQIEDHNSNVAPSKWFCPSKKKLNLGPPMKQLRLERWIKRVT</sequence>